<feature type="transmembrane region" description="Helical" evidence="7">
    <location>
        <begin position="235"/>
        <end position="258"/>
    </location>
</feature>
<dbReference type="InterPro" id="IPR003593">
    <property type="entry name" value="AAA+_ATPase"/>
</dbReference>
<gene>
    <name evidence="10" type="ORF">A6K76_10090</name>
</gene>
<evidence type="ECO:0000313" key="10">
    <source>
        <dbReference type="EMBL" id="OCS91085.1"/>
    </source>
</evidence>
<dbReference type="PROSITE" id="PS50893">
    <property type="entry name" value="ABC_TRANSPORTER_2"/>
    <property type="match status" value="1"/>
</dbReference>
<dbReference type="InterPro" id="IPR017871">
    <property type="entry name" value="ABC_transporter-like_CS"/>
</dbReference>
<dbReference type="InterPro" id="IPR039421">
    <property type="entry name" value="Type_1_exporter"/>
</dbReference>
<evidence type="ECO:0000256" key="5">
    <source>
        <dbReference type="ARBA" id="ARBA00022989"/>
    </source>
</evidence>
<reference evidence="10 11" key="1">
    <citation type="submission" date="2016-07" db="EMBL/GenBank/DDBJ databases">
        <title>Caryophanon latum genome sequencing.</title>
        <authorList>
            <person name="Verma A."/>
            <person name="Pal Y."/>
            <person name="Krishnamurthi S."/>
        </authorList>
    </citation>
    <scope>NUCLEOTIDE SEQUENCE [LARGE SCALE GENOMIC DNA]</scope>
    <source>
        <strain evidence="10 11">DSM 14151</strain>
    </source>
</reference>
<dbReference type="AlphaFoldDB" id="A0A1C0YV94"/>
<keyword evidence="2 7" id="KW-0812">Transmembrane</keyword>
<proteinExistence type="predicted"/>
<dbReference type="SUPFAM" id="SSF52540">
    <property type="entry name" value="P-loop containing nucleoside triphosphate hydrolases"/>
    <property type="match status" value="1"/>
</dbReference>
<feature type="domain" description="ABC transmembrane type-1" evidence="9">
    <location>
        <begin position="17"/>
        <end position="296"/>
    </location>
</feature>
<dbReference type="InterPro" id="IPR014223">
    <property type="entry name" value="ABC_CydC/D"/>
</dbReference>
<dbReference type="GO" id="GO:0140359">
    <property type="term" value="F:ABC-type transporter activity"/>
    <property type="evidence" value="ECO:0007669"/>
    <property type="project" value="InterPro"/>
</dbReference>
<dbReference type="GO" id="GO:0016887">
    <property type="term" value="F:ATP hydrolysis activity"/>
    <property type="evidence" value="ECO:0007669"/>
    <property type="project" value="InterPro"/>
</dbReference>
<dbReference type="GO" id="GO:0034040">
    <property type="term" value="F:ATPase-coupled lipid transmembrane transporter activity"/>
    <property type="evidence" value="ECO:0007669"/>
    <property type="project" value="TreeGrafter"/>
</dbReference>
<dbReference type="InterPro" id="IPR003439">
    <property type="entry name" value="ABC_transporter-like_ATP-bd"/>
</dbReference>
<evidence type="ECO:0000259" key="8">
    <source>
        <dbReference type="PROSITE" id="PS50893"/>
    </source>
</evidence>
<dbReference type="GO" id="GO:0005524">
    <property type="term" value="F:ATP binding"/>
    <property type="evidence" value="ECO:0007669"/>
    <property type="project" value="UniProtKB-KW"/>
</dbReference>
<evidence type="ECO:0000313" key="11">
    <source>
        <dbReference type="Proteomes" id="UP000093482"/>
    </source>
</evidence>
<evidence type="ECO:0000256" key="4">
    <source>
        <dbReference type="ARBA" id="ARBA00022840"/>
    </source>
</evidence>
<comment type="subcellular location">
    <subcellularLocation>
        <location evidence="1">Cell membrane</location>
        <topology evidence="1">Multi-pass membrane protein</topology>
    </subcellularLocation>
</comment>
<evidence type="ECO:0000256" key="3">
    <source>
        <dbReference type="ARBA" id="ARBA00022741"/>
    </source>
</evidence>
<dbReference type="GO" id="GO:0045454">
    <property type="term" value="P:cell redox homeostasis"/>
    <property type="evidence" value="ECO:0007669"/>
    <property type="project" value="InterPro"/>
</dbReference>
<dbReference type="EMBL" id="MATO01000031">
    <property type="protein sequence ID" value="OCS91085.1"/>
    <property type="molecule type" value="Genomic_DNA"/>
</dbReference>
<protein>
    <submittedName>
        <fullName evidence="10">Thiol reductant ABC exporter subunit CydC</fullName>
    </submittedName>
</protein>
<feature type="transmembrane region" description="Helical" evidence="7">
    <location>
        <begin position="126"/>
        <end position="148"/>
    </location>
</feature>
<dbReference type="PANTHER" id="PTHR24221:SF653">
    <property type="entry name" value="TRANSPORT ATP-BINDING PROTEIN CYDC"/>
    <property type="match status" value="1"/>
</dbReference>
<organism evidence="10 11">
    <name type="scientific">Caryophanon latum</name>
    <dbReference type="NCBI Taxonomy" id="33977"/>
    <lineage>
        <taxon>Bacteria</taxon>
        <taxon>Bacillati</taxon>
        <taxon>Bacillota</taxon>
        <taxon>Bacilli</taxon>
        <taxon>Bacillales</taxon>
        <taxon>Caryophanaceae</taxon>
        <taxon>Caryophanon</taxon>
    </lineage>
</organism>
<keyword evidence="11" id="KW-1185">Reference proteome</keyword>
<evidence type="ECO:0000256" key="7">
    <source>
        <dbReference type="SAM" id="Phobius"/>
    </source>
</evidence>
<keyword evidence="6 7" id="KW-0472">Membrane</keyword>
<dbReference type="InterPro" id="IPR027417">
    <property type="entry name" value="P-loop_NTPase"/>
</dbReference>
<dbReference type="NCBIfam" id="TIGR02868">
    <property type="entry name" value="CydC"/>
    <property type="match status" value="1"/>
</dbReference>
<evidence type="ECO:0000256" key="1">
    <source>
        <dbReference type="ARBA" id="ARBA00004651"/>
    </source>
</evidence>
<evidence type="ECO:0000256" key="2">
    <source>
        <dbReference type="ARBA" id="ARBA00022692"/>
    </source>
</evidence>
<dbReference type="GO" id="GO:0005886">
    <property type="term" value="C:plasma membrane"/>
    <property type="evidence" value="ECO:0007669"/>
    <property type="project" value="UniProtKB-SubCell"/>
</dbReference>
<name>A0A1C0YV94_9BACL</name>
<accession>A0A1C0YV94</accession>
<feature type="transmembrane region" description="Helical" evidence="7">
    <location>
        <begin position="154"/>
        <end position="174"/>
    </location>
</feature>
<keyword evidence="3" id="KW-0547">Nucleotide-binding</keyword>
<feature type="domain" description="ABC transporter" evidence="8">
    <location>
        <begin position="323"/>
        <end position="551"/>
    </location>
</feature>
<evidence type="ECO:0000259" key="9">
    <source>
        <dbReference type="PROSITE" id="PS50929"/>
    </source>
</evidence>
<feature type="transmembrane region" description="Helical" evidence="7">
    <location>
        <begin position="45"/>
        <end position="65"/>
    </location>
</feature>
<feature type="transmembrane region" description="Helical" evidence="7">
    <location>
        <begin position="264"/>
        <end position="287"/>
    </location>
</feature>
<evidence type="ECO:0000256" key="6">
    <source>
        <dbReference type="ARBA" id="ARBA00023136"/>
    </source>
</evidence>
<dbReference type="Gene3D" id="3.40.50.300">
    <property type="entry name" value="P-loop containing nucleotide triphosphate hydrolases"/>
    <property type="match status" value="1"/>
</dbReference>
<dbReference type="Pfam" id="PF00005">
    <property type="entry name" value="ABC_tran"/>
    <property type="match status" value="1"/>
</dbReference>
<dbReference type="PROSITE" id="PS50929">
    <property type="entry name" value="ABC_TM1F"/>
    <property type="match status" value="1"/>
</dbReference>
<dbReference type="PROSITE" id="PS00211">
    <property type="entry name" value="ABC_TRANSPORTER_1"/>
    <property type="match status" value="1"/>
</dbReference>
<keyword evidence="4" id="KW-0067">ATP-binding</keyword>
<comment type="caution">
    <text evidence="10">The sequence shown here is derived from an EMBL/GenBank/DDBJ whole genome shotgun (WGS) entry which is preliminary data.</text>
</comment>
<keyword evidence="5 7" id="KW-1133">Transmembrane helix</keyword>
<dbReference type="OrthoDB" id="9802264at2"/>
<dbReference type="PANTHER" id="PTHR24221">
    <property type="entry name" value="ATP-BINDING CASSETTE SUB-FAMILY B"/>
    <property type="match status" value="1"/>
</dbReference>
<dbReference type="Pfam" id="PF00664">
    <property type="entry name" value="ABC_membrane"/>
    <property type="match status" value="1"/>
</dbReference>
<sequence>MMQLLLHIIWRDKKTVLLTLLAGTVSGLTAVALFAQSGLLISKAALMPPFYVILILTAFLKLFGVTKSASKYAERLLSHRVTFQLMHDVRMRFFDKLLPQAHVLQRYKSGDLLTRITSDVETLQHFFLRVLYPPLVTMLVFVATMMFMLFFSPLLAGLLLIGLLLTTVVMPAMLSMRKLQAEPRDATIAATEYFYGYRELLLHNAHQQKEQQLRQLTNDYAKSLQRKKNRESSSYIWNQAIALTTAFFIIFVGAYAVSTGDVEGVYFAMLILVSLTVFETAIPMASVPTFLRDTKRAVAQLHDITETDENNGSVIAAHACASLLLQDVSYTYERSTRPAISHIHMHIAHQQKIAIVGASGSGKTTLMQLLMHEMAPTSGEVLLGDIPLHQLERNSYYTHIGMMLQHNHFFAGTIRSNLLLANEHATDAQLTDALQRAQLDKTLDAPVFEKGRNLSGGEQQRLAFARLLLKGGDIWLVDEPFTSVDVQTEEQLLATMLREAADKTLVIITHRLTNLAQFDHIYVMDGGEIVEHGTHEQLLAKNALYARMHEAS</sequence>
<dbReference type="InterPro" id="IPR036640">
    <property type="entry name" value="ABC1_TM_sf"/>
</dbReference>
<dbReference type="SUPFAM" id="SSF90123">
    <property type="entry name" value="ABC transporter transmembrane region"/>
    <property type="match status" value="1"/>
</dbReference>
<dbReference type="Gene3D" id="1.20.1560.10">
    <property type="entry name" value="ABC transporter type 1, transmembrane domain"/>
    <property type="match status" value="1"/>
</dbReference>
<dbReference type="GO" id="GO:0034775">
    <property type="term" value="P:glutathione transmembrane transport"/>
    <property type="evidence" value="ECO:0007669"/>
    <property type="project" value="InterPro"/>
</dbReference>
<dbReference type="Proteomes" id="UP000093482">
    <property type="component" value="Unassembled WGS sequence"/>
</dbReference>
<dbReference type="SMART" id="SM00382">
    <property type="entry name" value="AAA"/>
    <property type="match status" value="1"/>
</dbReference>
<dbReference type="InterPro" id="IPR011527">
    <property type="entry name" value="ABC1_TM_dom"/>
</dbReference>